<reference evidence="12 13" key="1">
    <citation type="submission" date="2020-08" db="EMBL/GenBank/DDBJ databases">
        <title>Genomic Encyclopedia of Type Strains, Phase III (KMG-III): the genomes of soil and plant-associated and newly described type strains.</title>
        <authorList>
            <person name="Whitman W."/>
        </authorList>
    </citation>
    <scope>NUCLEOTIDE SEQUENCE [LARGE SCALE GENOMIC DNA]</scope>
    <source>
        <strain evidence="12 13">CECT 4462</strain>
    </source>
</reference>
<evidence type="ECO:0000256" key="7">
    <source>
        <dbReference type="ARBA" id="ARBA00022989"/>
    </source>
</evidence>
<evidence type="ECO:0000256" key="1">
    <source>
        <dbReference type="ARBA" id="ARBA00001946"/>
    </source>
</evidence>
<evidence type="ECO:0000256" key="10">
    <source>
        <dbReference type="SAM" id="Phobius"/>
    </source>
</evidence>
<keyword evidence="8 10" id="KW-0472">Membrane</keyword>
<dbReference type="InterPro" id="IPR029787">
    <property type="entry name" value="Nucleotide_cyclase"/>
</dbReference>
<proteinExistence type="predicted"/>
<organism evidence="12 13">
    <name type="scientific">Azomonas macrocytogenes</name>
    <name type="common">Azotobacter macrocytogenes</name>
    <dbReference type="NCBI Taxonomy" id="69962"/>
    <lineage>
        <taxon>Bacteria</taxon>
        <taxon>Pseudomonadati</taxon>
        <taxon>Pseudomonadota</taxon>
        <taxon>Gammaproteobacteria</taxon>
        <taxon>Pseudomonadales</taxon>
        <taxon>Pseudomonadaceae</taxon>
        <taxon>Azomonas</taxon>
    </lineage>
</organism>
<dbReference type="CDD" id="cd12914">
    <property type="entry name" value="PDC1_DGC_like"/>
    <property type="match status" value="1"/>
</dbReference>
<comment type="subcellular location">
    <subcellularLocation>
        <location evidence="2">Cell inner membrane</location>
    </subcellularLocation>
    <subcellularLocation>
        <location evidence="3">Cell membrane</location>
        <topology evidence="3">Multi-pass membrane protein</topology>
    </subcellularLocation>
</comment>
<dbReference type="SMART" id="SM00267">
    <property type="entry name" value="GGDEF"/>
    <property type="match status" value="1"/>
</dbReference>
<dbReference type="Gene3D" id="3.30.70.270">
    <property type="match status" value="1"/>
</dbReference>
<evidence type="ECO:0000259" key="11">
    <source>
        <dbReference type="PROSITE" id="PS50887"/>
    </source>
</evidence>
<protein>
    <recommendedName>
        <fullName evidence="4">diguanylate cyclase</fullName>
        <ecNumber evidence="4">2.7.7.65</ecNumber>
    </recommendedName>
</protein>
<evidence type="ECO:0000256" key="3">
    <source>
        <dbReference type="ARBA" id="ARBA00004651"/>
    </source>
</evidence>
<comment type="catalytic activity">
    <reaction evidence="9">
        <text>2 GTP = 3',3'-c-di-GMP + 2 diphosphate</text>
        <dbReference type="Rhea" id="RHEA:24898"/>
        <dbReference type="ChEBI" id="CHEBI:33019"/>
        <dbReference type="ChEBI" id="CHEBI:37565"/>
        <dbReference type="ChEBI" id="CHEBI:58805"/>
        <dbReference type="EC" id="2.7.7.65"/>
    </reaction>
</comment>
<dbReference type="NCBIfam" id="TIGR00254">
    <property type="entry name" value="GGDEF"/>
    <property type="match status" value="1"/>
</dbReference>
<dbReference type="PROSITE" id="PS50887">
    <property type="entry name" value="GGDEF"/>
    <property type="match status" value="1"/>
</dbReference>
<dbReference type="Proteomes" id="UP000549250">
    <property type="component" value="Unassembled WGS sequence"/>
</dbReference>
<dbReference type="RefSeq" id="WP_183165582.1">
    <property type="nucleotide sequence ID" value="NZ_JACHXI010000003.1"/>
</dbReference>
<evidence type="ECO:0000256" key="8">
    <source>
        <dbReference type="ARBA" id="ARBA00023136"/>
    </source>
</evidence>
<keyword evidence="7 10" id="KW-1133">Transmembrane helix</keyword>
<dbReference type="GO" id="GO:1902201">
    <property type="term" value="P:negative regulation of bacterial-type flagellum-dependent cell motility"/>
    <property type="evidence" value="ECO:0007669"/>
    <property type="project" value="TreeGrafter"/>
</dbReference>
<dbReference type="InterPro" id="IPR043128">
    <property type="entry name" value="Rev_trsase/Diguanyl_cyclase"/>
</dbReference>
<evidence type="ECO:0000256" key="6">
    <source>
        <dbReference type="ARBA" id="ARBA00022692"/>
    </source>
</evidence>
<dbReference type="InterPro" id="IPR029151">
    <property type="entry name" value="Sensor-like_sf"/>
</dbReference>
<dbReference type="InterPro" id="IPR050469">
    <property type="entry name" value="Diguanylate_Cyclase"/>
</dbReference>
<dbReference type="FunFam" id="3.30.70.270:FF:000001">
    <property type="entry name" value="Diguanylate cyclase domain protein"/>
    <property type="match status" value="1"/>
</dbReference>
<dbReference type="GO" id="GO:0005886">
    <property type="term" value="C:plasma membrane"/>
    <property type="evidence" value="ECO:0007669"/>
    <property type="project" value="UniProtKB-SubCell"/>
</dbReference>
<keyword evidence="13" id="KW-1185">Reference proteome</keyword>
<dbReference type="Pfam" id="PF02743">
    <property type="entry name" value="dCache_1"/>
    <property type="match status" value="1"/>
</dbReference>
<dbReference type="SUPFAM" id="SSF55073">
    <property type="entry name" value="Nucleotide cyclase"/>
    <property type="match status" value="1"/>
</dbReference>
<sequence>MTDQPGKPKRTIRWLFGTAGPDQAIHQTSGLIAIVCMTIIGLTGWQIQSEYFDQLQRHDQDVANLSTVLLRNAESSILHSSTILLGLVERLEKDKLTPDELRRLKSVARAQASSYPEIQGIFVYDAKGNQIFSSLELPTGGNFFERNYFQHHLNDPSPDIYLAPPIRSRTSGDWVFTVSQRMSDSQGRFLGITMVTLKVQTFLSFYRNLNLDENALVSLIRKDGTTLLRMPFKESEIGTSVIGGAAYNAIQQGETEGVTTYSSPIDRIRRIVGFSASKTLPFYIVVGLEECRAFREWRTSAYISSAVALGPLILIVALGLKTIAGIRKRHETEDRLRQAHLTLTEMNRSLEVLASEDALTGLANRRQMERVLSQYFLPPNPDRTLLSFILIDIDHFKNYNDTYGHQAGDQCLREVSGHIQNQLHRHTDIPVRYGGEELAVILPDTGEAGAVKVAEKIRAAVFEAAIENNNTPLGRLTLSLGVSTCIPNHDGAAQDLIAQADKALYQAKHEGRNRVVFKAGLGQ</sequence>
<dbReference type="Pfam" id="PF00990">
    <property type="entry name" value="GGDEF"/>
    <property type="match status" value="1"/>
</dbReference>
<dbReference type="CDD" id="cd01949">
    <property type="entry name" value="GGDEF"/>
    <property type="match status" value="1"/>
</dbReference>
<dbReference type="InterPro" id="IPR000160">
    <property type="entry name" value="GGDEF_dom"/>
</dbReference>
<dbReference type="CDD" id="cd12915">
    <property type="entry name" value="PDC2_DGC_like"/>
    <property type="match status" value="1"/>
</dbReference>
<comment type="caution">
    <text evidence="12">The sequence shown here is derived from an EMBL/GenBank/DDBJ whole genome shotgun (WGS) entry which is preliminary data.</text>
</comment>
<feature type="transmembrane region" description="Helical" evidence="10">
    <location>
        <begin position="301"/>
        <end position="320"/>
    </location>
</feature>
<evidence type="ECO:0000256" key="4">
    <source>
        <dbReference type="ARBA" id="ARBA00012528"/>
    </source>
</evidence>
<evidence type="ECO:0000256" key="5">
    <source>
        <dbReference type="ARBA" id="ARBA00022475"/>
    </source>
</evidence>
<comment type="cofactor">
    <cofactor evidence="1">
        <name>Mg(2+)</name>
        <dbReference type="ChEBI" id="CHEBI:18420"/>
    </cofactor>
</comment>
<dbReference type="GO" id="GO:0043709">
    <property type="term" value="P:cell adhesion involved in single-species biofilm formation"/>
    <property type="evidence" value="ECO:0007669"/>
    <property type="project" value="TreeGrafter"/>
</dbReference>
<dbReference type="AlphaFoldDB" id="A0A839T0E0"/>
<dbReference type="Gene3D" id="3.30.450.20">
    <property type="entry name" value="PAS domain"/>
    <property type="match status" value="2"/>
</dbReference>
<evidence type="ECO:0000256" key="9">
    <source>
        <dbReference type="ARBA" id="ARBA00034247"/>
    </source>
</evidence>
<dbReference type="GO" id="GO:0052621">
    <property type="term" value="F:diguanylate cyclase activity"/>
    <property type="evidence" value="ECO:0007669"/>
    <property type="project" value="UniProtKB-EC"/>
</dbReference>
<dbReference type="SUPFAM" id="SSF103190">
    <property type="entry name" value="Sensory domain-like"/>
    <property type="match status" value="1"/>
</dbReference>
<keyword evidence="6 10" id="KW-0812">Transmembrane</keyword>
<evidence type="ECO:0000313" key="13">
    <source>
        <dbReference type="Proteomes" id="UP000549250"/>
    </source>
</evidence>
<dbReference type="InterPro" id="IPR033479">
    <property type="entry name" value="dCache_1"/>
</dbReference>
<dbReference type="EMBL" id="JACHXI010000003">
    <property type="protein sequence ID" value="MBB3102598.1"/>
    <property type="molecule type" value="Genomic_DNA"/>
</dbReference>
<dbReference type="EC" id="2.7.7.65" evidence="4"/>
<keyword evidence="5" id="KW-1003">Cell membrane</keyword>
<accession>A0A839T0E0</accession>
<feature type="domain" description="GGDEF" evidence="11">
    <location>
        <begin position="384"/>
        <end position="520"/>
    </location>
</feature>
<evidence type="ECO:0000313" key="12">
    <source>
        <dbReference type="EMBL" id="MBB3102598.1"/>
    </source>
</evidence>
<name>A0A839T0E0_AZOMA</name>
<gene>
    <name evidence="12" type="ORF">FHR87_000981</name>
</gene>
<dbReference type="PANTHER" id="PTHR45138:SF9">
    <property type="entry name" value="DIGUANYLATE CYCLASE DGCM-RELATED"/>
    <property type="match status" value="1"/>
</dbReference>
<evidence type="ECO:0000256" key="2">
    <source>
        <dbReference type="ARBA" id="ARBA00004533"/>
    </source>
</evidence>
<dbReference type="PANTHER" id="PTHR45138">
    <property type="entry name" value="REGULATORY COMPONENTS OF SENSORY TRANSDUCTION SYSTEM"/>
    <property type="match status" value="1"/>
</dbReference>